<feature type="compositionally biased region" description="Low complexity" evidence="1">
    <location>
        <begin position="90"/>
        <end position="140"/>
    </location>
</feature>
<evidence type="ECO:0000256" key="1">
    <source>
        <dbReference type="SAM" id="MobiDB-lite"/>
    </source>
</evidence>
<feature type="domain" description="SPOR" evidence="2">
    <location>
        <begin position="149"/>
        <end position="225"/>
    </location>
</feature>
<sequence length="235" mass="24514">MHVPIHGRVRQMWKQRWVCLVCGAALALIVSGCASSRPSGPYLPKPSTDPLPGSGRVLPSEENAVRGDAPAAFPDYSADLSAARSGGGTSTDRGGADSSVPPATSAPPTTSTPPGGSTKSTPTQATSPSESTSTTRSVPPATATQTEARAVSTFRTVQLLVASTPERAEEWRARAATVLGVPVRVVPEDGLYKLRIGSFKTEDAAEDMRRDAVLRGYVDAEVVMASEPQTEGGRK</sequence>
<dbReference type="GO" id="GO:0042834">
    <property type="term" value="F:peptidoglycan binding"/>
    <property type="evidence" value="ECO:0007669"/>
    <property type="project" value="InterPro"/>
</dbReference>
<dbReference type="InterPro" id="IPR007730">
    <property type="entry name" value="SPOR-like_dom"/>
</dbReference>
<gene>
    <name evidence="3" type="ORF">KDA27_17620</name>
</gene>
<dbReference type="Proteomes" id="UP000739538">
    <property type="component" value="Unassembled WGS sequence"/>
</dbReference>
<reference evidence="3" key="1">
    <citation type="submission" date="2020-04" db="EMBL/GenBank/DDBJ databases">
        <authorList>
            <person name="Zhang T."/>
        </authorList>
    </citation>
    <scope>NUCLEOTIDE SEQUENCE</scope>
    <source>
        <strain evidence="3">HKST-UBA02</strain>
    </source>
</reference>
<comment type="caution">
    <text evidence="3">The sequence shown here is derived from an EMBL/GenBank/DDBJ whole genome shotgun (WGS) entry which is preliminary data.</text>
</comment>
<dbReference type="EMBL" id="JAGQHS010000109">
    <property type="protein sequence ID" value="MCA9757627.1"/>
    <property type="molecule type" value="Genomic_DNA"/>
</dbReference>
<dbReference type="PROSITE" id="PS51724">
    <property type="entry name" value="SPOR"/>
    <property type="match status" value="1"/>
</dbReference>
<evidence type="ECO:0000259" key="2">
    <source>
        <dbReference type="PROSITE" id="PS51724"/>
    </source>
</evidence>
<dbReference type="InterPro" id="IPR036680">
    <property type="entry name" value="SPOR-like_sf"/>
</dbReference>
<protein>
    <submittedName>
        <fullName evidence="3">SPOR domain-containing protein</fullName>
    </submittedName>
</protein>
<dbReference type="Gene3D" id="3.30.70.1070">
    <property type="entry name" value="Sporulation related repeat"/>
    <property type="match status" value="1"/>
</dbReference>
<accession>A0A956SEE5</accession>
<dbReference type="Pfam" id="PF05036">
    <property type="entry name" value="SPOR"/>
    <property type="match status" value="1"/>
</dbReference>
<evidence type="ECO:0000313" key="4">
    <source>
        <dbReference type="Proteomes" id="UP000739538"/>
    </source>
</evidence>
<proteinExistence type="predicted"/>
<reference evidence="3" key="2">
    <citation type="journal article" date="2021" name="Microbiome">
        <title>Successional dynamics and alternative stable states in a saline activated sludge microbial community over 9 years.</title>
        <authorList>
            <person name="Wang Y."/>
            <person name="Ye J."/>
            <person name="Ju F."/>
            <person name="Liu L."/>
            <person name="Boyd J.A."/>
            <person name="Deng Y."/>
            <person name="Parks D.H."/>
            <person name="Jiang X."/>
            <person name="Yin X."/>
            <person name="Woodcroft B.J."/>
            <person name="Tyson G.W."/>
            <person name="Hugenholtz P."/>
            <person name="Polz M.F."/>
            <person name="Zhang T."/>
        </authorList>
    </citation>
    <scope>NUCLEOTIDE SEQUENCE</scope>
    <source>
        <strain evidence="3">HKST-UBA02</strain>
    </source>
</reference>
<dbReference type="SUPFAM" id="SSF110997">
    <property type="entry name" value="Sporulation related repeat"/>
    <property type="match status" value="1"/>
</dbReference>
<dbReference type="AlphaFoldDB" id="A0A956SEE5"/>
<organism evidence="3 4">
    <name type="scientific">Eiseniibacteriota bacterium</name>
    <dbReference type="NCBI Taxonomy" id="2212470"/>
    <lineage>
        <taxon>Bacteria</taxon>
        <taxon>Candidatus Eiseniibacteriota</taxon>
    </lineage>
</organism>
<evidence type="ECO:0000313" key="3">
    <source>
        <dbReference type="EMBL" id="MCA9757627.1"/>
    </source>
</evidence>
<name>A0A956SEE5_UNCEI</name>
<feature type="region of interest" description="Disordered" evidence="1">
    <location>
        <begin position="37"/>
        <end position="149"/>
    </location>
</feature>